<gene>
    <name evidence="2" type="ORF">KC207_13860</name>
</gene>
<evidence type="ECO:0000313" key="2">
    <source>
        <dbReference type="EMBL" id="MBR7744375.1"/>
    </source>
</evidence>
<reference evidence="2" key="1">
    <citation type="submission" date="2021-04" db="EMBL/GenBank/DDBJ databases">
        <title>Phycicoccus avicenniae sp. nov., a novel endophytic actinomycetes isolated from branch of Avicennia mariana.</title>
        <authorList>
            <person name="Tuo L."/>
        </authorList>
    </citation>
    <scope>NUCLEOTIDE SEQUENCE</scope>
    <source>
        <strain evidence="2">BSK3Z-2</strain>
    </source>
</reference>
<dbReference type="EMBL" id="JAGSNF010000020">
    <property type="protein sequence ID" value="MBR7744375.1"/>
    <property type="molecule type" value="Genomic_DNA"/>
</dbReference>
<dbReference type="AlphaFoldDB" id="A0A941DBG7"/>
<sequence>MAKRPRKKRAPNRSATRSAADRPLRAVENREPDAGGDRELIASIRAAMRSEDPTAVVTLVSSMLSVTDAWPDPLGEDDQIPLDALVDSFVGTPFAETTVALHVIADLLPDDLDAARVRRGLTGRRHPLPQAVAGLRDLRVIDAARIGDELGDGDNVILGLDWPGIGGVTVVTYVDEAFGTRVKDVFLVPEPFTDVCDRYRELLASEGRRADELEGVGIADARASIEAAIALGDAAGPDAVPDDWAGPGGEPVGWPGARPFVEMLLRRMPAGGRSLLTSDALPEVSVGEALAGFFAARSGAPALDEEIEAVRLLLHDAAEHAGHPLRWSPVQVELALTQRLPFAIDVSADTLEVVPDVLPRVIRYAHRRLGVAHDATEQTVAAVAEWLPAYRTLCDAPSAVRWRDIGSMVEAFQHGDHGPLLVRSLADDVGGPVALERLDDAPLPHEPLDLEGVAPDVRDALVEISGLIDRWLDESPRVAHLGPLREEWRTACRRLLVGATAKSPGWLRRRGAASGRACGLLWATGVPNRLVGPHGAVLVKDLAADFGVTGAPSTKAETLLRAWRDGRWLDDTSLGDAGMLVSQERSRIIRMREEHSR</sequence>
<evidence type="ECO:0000313" key="3">
    <source>
        <dbReference type="Proteomes" id="UP000677016"/>
    </source>
</evidence>
<proteinExistence type="predicted"/>
<dbReference type="RefSeq" id="WP_211603902.1">
    <property type="nucleotide sequence ID" value="NZ_JAGSNF010000020.1"/>
</dbReference>
<feature type="region of interest" description="Disordered" evidence="1">
    <location>
        <begin position="1"/>
        <end position="35"/>
    </location>
</feature>
<organism evidence="2 3">
    <name type="scientific">Phycicoccus avicenniae</name>
    <dbReference type="NCBI Taxonomy" id="2828860"/>
    <lineage>
        <taxon>Bacteria</taxon>
        <taxon>Bacillati</taxon>
        <taxon>Actinomycetota</taxon>
        <taxon>Actinomycetes</taxon>
        <taxon>Micrococcales</taxon>
        <taxon>Intrasporangiaceae</taxon>
        <taxon>Phycicoccus</taxon>
    </lineage>
</organism>
<feature type="compositionally biased region" description="Basic and acidic residues" evidence="1">
    <location>
        <begin position="19"/>
        <end position="35"/>
    </location>
</feature>
<dbReference type="Proteomes" id="UP000677016">
    <property type="component" value="Unassembled WGS sequence"/>
</dbReference>
<name>A0A941DBG7_9MICO</name>
<feature type="compositionally biased region" description="Basic residues" evidence="1">
    <location>
        <begin position="1"/>
        <end position="11"/>
    </location>
</feature>
<keyword evidence="3" id="KW-1185">Reference proteome</keyword>
<protein>
    <submittedName>
        <fullName evidence="2">Uncharacterized protein</fullName>
    </submittedName>
</protein>
<evidence type="ECO:0000256" key="1">
    <source>
        <dbReference type="SAM" id="MobiDB-lite"/>
    </source>
</evidence>
<accession>A0A941DBG7</accession>
<comment type="caution">
    <text evidence="2">The sequence shown here is derived from an EMBL/GenBank/DDBJ whole genome shotgun (WGS) entry which is preliminary data.</text>
</comment>